<dbReference type="InterPro" id="IPR000073">
    <property type="entry name" value="AB_hydrolase_1"/>
</dbReference>
<evidence type="ECO:0000313" key="3">
    <source>
        <dbReference type="EMBL" id="MFD2459089.1"/>
    </source>
</evidence>
<protein>
    <submittedName>
        <fullName evidence="3">Alpha/beta hydrolase</fullName>
    </submittedName>
</protein>
<reference evidence="4" key="1">
    <citation type="journal article" date="2019" name="Int. J. Syst. Evol. Microbiol.">
        <title>The Global Catalogue of Microorganisms (GCM) 10K type strain sequencing project: providing services to taxonomists for standard genome sequencing and annotation.</title>
        <authorList>
            <consortium name="The Broad Institute Genomics Platform"/>
            <consortium name="The Broad Institute Genome Sequencing Center for Infectious Disease"/>
            <person name="Wu L."/>
            <person name="Ma J."/>
        </authorList>
    </citation>
    <scope>NUCLEOTIDE SEQUENCE [LARGE SCALE GENOMIC DNA]</scope>
    <source>
        <strain evidence="4">CGMCC 4.7643</strain>
    </source>
</reference>
<dbReference type="InterPro" id="IPR000639">
    <property type="entry name" value="Epox_hydrolase-like"/>
</dbReference>
<dbReference type="Pfam" id="PF00561">
    <property type="entry name" value="Abhydrolase_1"/>
    <property type="match status" value="1"/>
</dbReference>
<dbReference type="SUPFAM" id="SSF53474">
    <property type="entry name" value="alpha/beta-Hydrolases"/>
    <property type="match status" value="1"/>
</dbReference>
<keyword evidence="3" id="KW-0378">Hydrolase</keyword>
<keyword evidence="4" id="KW-1185">Reference proteome</keyword>
<dbReference type="Gene3D" id="3.40.50.1820">
    <property type="entry name" value="alpha/beta hydrolase"/>
    <property type="match status" value="1"/>
</dbReference>
<proteinExistence type="predicted"/>
<sequence length="347" mass="37197">MTATQRPAPAGPGGRPSTDPDPVRVSFRRYAGVRTRVLEVGHPACEPEPVRRPLGRRSRRRAAAETVTAPRLVLLHGYCDSADTWRPVLAELAEAGIPAIAVDLPGFGDAQPLRPGPILPQLDAFTTAVIREQAVLGSVVLAGNSLGGTMSLRAAQQPRLPIAGVVSIAAPGFADSWLVRAVGRYPLPLRLYSSLPVPVPGFLVRKVAEQVVPRLLYADAGAADESQVRRFTSLFPDYRATTARLEQARQLVAELADAYRLDAVRIPLLVVACGKDKLVTARSGRQLHSLVPHSRLLVREDWGHCPQLDDPPEIAELLSFFATGAVRTAQAKRAGTSPDARKGTAVG</sequence>
<dbReference type="PANTHER" id="PTHR43689">
    <property type="entry name" value="HYDROLASE"/>
    <property type="match status" value="1"/>
</dbReference>
<dbReference type="InterPro" id="IPR029058">
    <property type="entry name" value="AB_hydrolase_fold"/>
</dbReference>
<dbReference type="PRINTS" id="PR00412">
    <property type="entry name" value="EPOXHYDRLASE"/>
</dbReference>
<gene>
    <name evidence="3" type="ORF">ACFSYJ_10765</name>
</gene>
<comment type="caution">
    <text evidence="3">The sequence shown here is derived from an EMBL/GenBank/DDBJ whole genome shotgun (WGS) entry which is preliminary data.</text>
</comment>
<evidence type="ECO:0000256" key="1">
    <source>
        <dbReference type="SAM" id="MobiDB-lite"/>
    </source>
</evidence>
<evidence type="ECO:0000259" key="2">
    <source>
        <dbReference type="Pfam" id="PF00561"/>
    </source>
</evidence>
<dbReference type="GO" id="GO:0016787">
    <property type="term" value="F:hydrolase activity"/>
    <property type="evidence" value="ECO:0007669"/>
    <property type="project" value="UniProtKB-KW"/>
</dbReference>
<evidence type="ECO:0000313" key="4">
    <source>
        <dbReference type="Proteomes" id="UP001597419"/>
    </source>
</evidence>
<dbReference type="Proteomes" id="UP001597419">
    <property type="component" value="Unassembled WGS sequence"/>
</dbReference>
<feature type="region of interest" description="Disordered" evidence="1">
    <location>
        <begin position="1"/>
        <end position="24"/>
    </location>
</feature>
<organism evidence="3 4">
    <name type="scientific">Amycolatopsis samaneae</name>
    <dbReference type="NCBI Taxonomy" id="664691"/>
    <lineage>
        <taxon>Bacteria</taxon>
        <taxon>Bacillati</taxon>
        <taxon>Actinomycetota</taxon>
        <taxon>Actinomycetes</taxon>
        <taxon>Pseudonocardiales</taxon>
        <taxon>Pseudonocardiaceae</taxon>
        <taxon>Amycolatopsis</taxon>
    </lineage>
</organism>
<dbReference type="RefSeq" id="WP_345406217.1">
    <property type="nucleotide sequence ID" value="NZ_BAABHG010000019.1"/>
</dbReference>
<feature type="domain" description="AB hydrolase-1" evidence="2">
    <location>
        <begin position="70"/>
        <end position="311"/>
    </location>
</feature>
<accession>A0ABW5GCU7</accession>
<name>A0ABW5GCU7_9PSEU</name>
<dbReference type="PANTHER" id="PTHR43689:SF8">
    <property type="entry name" value="ALPHA_BETA-HYDROLASES SUPERFAMILY PROTEIN"/>
    <property type="match status" value="1"/>
</dbReference>
<dbReference type="EMBL" id="JBHUKU010000005">
    <property type="protein sequence ID" value="MFD2459089.1"/>
    <property type="molecule type" value="Genomic_DNA"/>
</dbReference>